<protein>
    <submittedName>
        <fullName evidence="1">Uncharacterized protein</fullName>
    </submittedName>
</protein>
<evidence type="ECO:0000313" key="2">
    <source>
        <dbReference type="Proteomes" id="UP001283361"/>
    </source>
</evidence>
<gene>
    <name evidence="1" type="ORF">RRG08_029292</name>
</gene>
<reference evidence="1" key="1">
    <citation type="journal article" date="2023" name="G3 (Bethesda)">
        <title>A reference genome for the long-term kleptoplast-retaining sea slug Elysia crispata morphotype clarki.</title>
        <authorList>
            <person name="Eastman K.E."/>
            <person name="Pendleton A.L."/>
            <person name="Shaikh M.A."/>
            <person name="Suttiyut T."/>
            <person name="Ogas R."/>
            <person name="Tomko P."/>
            <person name="Gavelis G."/>
            <person name="Widhalm J.R."/>
            <person name="Wisecaver J.H."/>
        </authorList>
    </citation>
    <scope>NUCLEOTIDE SEQUENCE</scope>
    <source>
        <strain evidence="1">ECLA1</strain>
    </source>
</reference>
<dbReference type="Gene3D" id="3.30.420.10">
    <property type="entry name" value="Ribonuclease H-like superfamily/Ribonuclease H"/>
    <property type="match status" value="1"/>
</dbReference>
<keyword evidence="2" id="KW-1185">Reference proteome</keyword>
<proteinExistence type="predicted"/>
<dbReference type="EMBL" id="JAWDGP010002614">
    <property type="protein sequence ID" value="KAK3781629.1"/>
    <property type="molecule type" value="Genomic_DNA"/>
</dbReference>
<name>A0AAE1A5D8_9GAST</name>
<accession>A0AAE1A5D8</accession>
<evidence type="ECO:0000313" key="1">
    <source>
        <dbReference type="EMBL" id="KAK3781629.1"/>
    </source>
</evidence>
<dbReference type="GO" id="GO:0003676">
    <property type="term" value="F:nucleic acid binding"/>
    <property type="evidence" value="ECO:0007669"/>
    <property type="project" value="InterPro"/>
</dbReference>
<dbReference type="Proteomes" id="UP001283361">
    <property type="component" value="Unassembled WGS sequence"/>
</dbReference>
<sequence length="99" mass="11070">MESVKDPTAACTTYHDSCLRGRNNDGQISPRSWCFAINATPHAKTGQSPYFLLFGREPRLPVDVYISGPDTRRRWVFQCWGLSVPSPETAAGGAQTRRR</sequence>
<comment type="caution">
    <text evidence="1">The sequence shown here is derived from an EMBL/GenBank/DDBJ whole genome shotgun (WGS) entry which is preliminary data.</text>
</comment>
<dbReference type="AlphaFoldDB" id="A0AAE1A5D8"/>
<organism evidence="1 2">
    <name type="scientific">Elysia crispata</name>
    <name type="common">lettuce slug</name>
    <dbReference type="NCBI Taxonomy" id="231223"/>
    <lineage>
        <taxon>Eukaryota</taxon>
        <taxon>Metazoa</taxon>
        <taxon>Spiralia</taxon>
        <taxon>Lophotrochozoa</taxon>
        <taxon>Mollusca</taxon>
        <taxon>Gastropoda</taxon>
        <taxon>Heterobranchia</taxon>
        <taxon>Euthyneura</taxon>
        <taxon>Panpulmonata</taxon>
        <taxon>Sacoglossa</taxon>
        <taxon>Placobranchoidea</taxon>
        <taxon>Plakobranchidae</taxon>
        <taxon>Elysia</taxon>
    </lineage>
</organism>
<dbReference type="InterPro" id="IPR036397">
    <property type="entry name" value="RNaseH_sf"/>
</dbReference>